<dbReference type="InterPro" id="IPR047693">
    <property type="entry name" value="RNA-guided_IscB-like"/>
</dbReference>
<dbReference type="GO" id="GO:0004519">
    <property type="term" value="F:endonuclease activity"/>
    <property type="evidence" value="ECO:0007669"/>
    <property type="project" value="InterPro"/>
</dbReference>
<name>A0A366SE56_9ENTE</name>
<evidence type="ECO:0000313" key="3">
    <source>
        <dbReference type="EMBL" id="RBR28040.1"/>
    </source>
</evidence>
<gene>
    <name evidence="3" type="ORF">EB18_01915</name>
</gene>
<feature type="region of interest" description="Disordered" evidence="1">
    <location>
        <begin position="329"/>
        <end position="349"/>
    </location>
</feature>
<dbReference type="RefSeq" id="WP_113784999.1">
    <property type="nucleotide sequence ID" value="NZ_KZ845745.1"/>
</dbReference>
<dbReference type="InterPro" id="IPR025938">
    <property type="entry name" value="RRXRR_dom"/>
</dbReference>
<dbReference type="SMART" id="SM00507">
    <property type="entry name" value="HNHc"/>
    <property type="match status" value="1"/>
</dbReference>
<organism evidence="3 4">
    <name type="scientific">Enterococcus cecorum</name>
    <dbReference type="NCBI Taxonomy" id="44008"/>
    <lineage>
        <taxon>Bacteria</taxon>
        <taxon>Bacillati</taxon>
        <taxon>Bacillota</taxon>
        <taxon>Bacilli</taxon>
        <taxon>Lactobacillales</taxon>
        <taxon>Enterococcaceae</taxon>
        <taxon>Enterococcus</taxon>
    </lineage>
</organism>
<dbReference type="GO" id="GO:0008270">
    <property type="term" value="F:zinc ion binding"/>
    <property type="evidence" value="ECO:0007669"/>
    <property type="project" value="InterPro"/>
</dbReference>
<dbReference type="GO" id="GO:0003676">
    <property type="term" value="F:nucleic acid binding"/>
    <property type="evidence" value="ECO:0007669"/>
    <property type="project" value="InterPro"/>
</dbReference>
<dbReference type="NCBIfam" id="NF040563">
    <property type="entry name" value="guided_IscB"/>
    <property type="match status" value="1"/>
</dbReference>
<feature type="domain" description="HNH nuclease" evidence="2">
    <location>
        <begin position="181"/>
        <end position="233"/>
    </location>
</feature>
<dbReference type="Gene3D" id="1.10.30.50">
    <property type="match status" value="1"/>
</dbReference>
<accession>A0A366SE56</accession>
<dbReference type="PANTHER" id="PTHR33877:SF2">
    <property type="entry name" value="OS07G0170200 PROTEIN"/>
    <property type="match status" value="1"/>
</dbReference>
<evidence type="ECO:0000313" key="4">
    <source>
        <dbReference type="Proteomes" id="UP000252800"/>
    </source>
</evidence>
<evidence type="ECO:0000259" key="2">
    <source>
        <dbReference type="SMART" id="SM00507"/>
    </source>
</evidence>
<dbReference type="EMBL" id="LEOY01000018">
    <property type="protein sequence ID" value="RBR28040.1"/>
    <property type="molecule type" value="Genomic_DNA"/>
</dbReference>
<sequence length="424" mass="50159">MRVFVRNMQGKPLMPCSNRKARLLLKEGKAKIYQYNPFTIQLCYASREYVQECHIGIDTGTKHIGMAVTSEDKVLFKGETELRQDVKSNLDTRRSYRRDRRNRKTRYRKARFLNRKKKESWLPPSIENRINHTFKWINKLVALLPNPKLHIEVGKFDVAKMINLDVQGVDYQHGQTYGFYNVRYFVFARDNYTCQCCKKSKNKILQTHHIIYRSNGGSNRADNLITVCTDCHTYENHQKGGILYQWQENRKKTKQYKEPPFMNVLRKRIFTQYPNAIITYGSETTPKRKELGLEKTHYNDAIVISGITKIKENPNEWLLIKQFRKKKRSLHEATARKGRKEPNRLQKRNAKNTPYYKGFYLNDKVRVFNQVGHITGFTSSGAYIKNSENEYITLPNKSYKQIGISNIRLLHHNNNWQYIHKHIA</sequence>
<proteinExistence type="predicted"/>
<feature type="compositionally biased region" description="Basic and acidic residues" evidence="1">
    <location>
        <begin position="330"/>
        <end position="344"/>
    </location>
</feature>
<dbReference type="InterPro" id="IPR003615">
    <property type="entry name" value="HNH_nuc"/>
</dbReference>
<protein>
    <recommendedName>
        <fullName evidence="2">HNH nuclease domain-containing protein</fullName>
    </recommendedName>
</protein>
<dbReference type="InterPro" id="IPR002711">
    <property type="entry name" value="HNH"/>
</dbReference>
<dbReference type="Pfam" id="PF01844">
    <property type="entry name" value="HNH"/>
    <property type="match status" value="1"/>
</dbReference>
<comment type="caution">
    <text evidence="3">The sequence shown here is derived from an EMBL/GenBank/DDBJ whole genome shotgun (WGS) entry which is preliminary data.</text>
</comment>
<dbReference type="CDD" id="cd00085">
    <property type="entry name" value="HNHc"/>
    <property type="match status" value="1"/>
</dbReference>
<evidence type="ECO:0000256" key="1">
    <source>
        <dbReference type="SAM" id="MobiDB-lite"/>
    </source>
</evidence>
<dbReference type="PANTHER" id="PTHR33877">
    <property type="entry name" value="SLL1193 PROTEIN"/>
    <property type="match status" value="1"/>
</dbReference>
<reference evidence="3 4" key="1">
    <citation type="submission" date="2015-06" db="EMBL/GenBank/DDBJ databases">
        <title>The Genome Sequence of Enterococcus cecorum 170AEA1.</title>
        <authorList>
            <consortium name="The Broad Institute Genomics Platform"/>
            <consortium name="The Broad Institute Genome Sequencing Center for Infectious Disease"/>
            <person name="Earl A.M."/>
            <person name="Van Tyne D."/>
            <person name="Lebreton F."/>
            <person name="Saavedra J.T."/>
            <person name="Gilmore M.S."/>
            <person name="Manson McGuire A."/>
            <person name="Clock S."/>
            <person name="Crupain M."/>
            <person name="Rangan U."/>
            <person name="Young S."/>
            <person name="Abouelleil A."/>
            <person name="Cao P."/>
            <person name="Chapman S.B."/>
            <person name="Griggs A."/>
            <person name="Priest M."/>
            <person name="Shea T."/>
            <person name="Wortman J."/>
            <person name="Nusbaum C."/>
            <person name="Birren B."/>
        </authorList>
    </citation>
    <scope>NUCLEOTIDE SEQUENCE [LARGE SCALE GENOMIC DNA]</scope>
    <source>
        <strain evidence="3 4">170AEA1</strain>
    </source>
</reference>
<dbReference type="Proteomes" id="UP000252800">
    <property type="component" value="Unassembled WGS sequence"/>
</dbReference>
<dbReference type="Pfam" id="PF14239">
    <property type="entry name" value="RRXRR"/>
    <property type="match status" value="1"/>
</dbReference>
<dbReference type="InterPro" id="IPR052892">
    <property type="entry name" value="NA-targeting_endonuclease"/>
</dbReference>
<dbReference type="AlphaFoldDB" id="A0A366SE56"/>